<evidence type="ECO:0000313" key="2">
    <source>
        <dbReference type="EMBL" id="AIF67068.1"/>
    </source>
</evidence>
<keyword evidence="1" id="KW-0812">Transmembrane</keyword>
<dbReference type="AlphaFoldDB" id="A0A075LRH4"/>
<gene>
    <name evidence="2" type="ORF">GZ22_10710</name>
</gene>
<reference evidence="2 3" key="1">
    <citation type="submission" date="2014-07" db="EMBL/GenBank/DDBJ databases">
        <title>Complete genome sequence of a moderately halophilic bacterium Terribacillus aidingensis MP602, isolated from Cryptomeria fortunei in Tianmu mountain in China.</title>
        <authorList>
            <person name="Wang Y."/>
            <person name="Lu P."/>
            <person name="Zhang L."/>
        </authorList>
    </citation>
    <scope>NUCLEOTIDE SEQUENCE [LARGE SCALE GENOMIC DNA]</scope>
    <source>
        <strain evidence="2 3">MP602</strain>
    </source>
</reference>
<dbReference type="KEGG" id="tap:GZ22_10710"/>
<feature type="transmembrane region" description="Helical" evidence="1">
    <location>
        <begin position="7"/>
        <end position="25"/>
    </location>
</feature>
<evidence type="ECO:0000313" key="3">
    <source>
        <dbReference type="Proteomes" id="UP000027980"/>
    </source>
</evidence>
<dbReference type="Proteomes" id="UP000027980">
    <property type="component" value="Chromosome"/>
</dbReference>
<feature type="transmembrane region" description="Helical" evidence="1">
    <location>
        <begin position="37"/>
        <end position="58"/>
    </location>
</feature>
<dbReference type="EMBL" id="CP008876">
    <property type="protein sequence ID" value="AIF67068.1"/>
    <property type="molecule type" value="Genomic_DNA"/>
</dbReference>
<sequence>MNNVRNTIQTVATFILFGSLIPAILLKQFTVINPEYIDMWIFFAMIIALLLIIISFLFPKK</sequence>
<accession>A0A075LRH4</accession>
<keyword evidence="1" id="KW-1133">Transmembrane helix</keyword>
<dbReference type="HOGENOM" id="CLU_2921220_0_0_9"/>
<proteinExistence type="predicted"/>
<name>A0A075LRH4_9BACI</name>
<evidence type="ECO:0000256" key="1">
    <source>
        <dbReference type="SAM" id="Phobius"/>
    </source>
</evidence>
<protein>
    <submittedName>
        <fullName evidence="2">Uncharacterized protein</fullName>
    </submittedName>
</protein>
<organism evidence="2 3">
    <name type="scientific">Terribacillus saccharophilus</name>
    <dbReference type="NCBI Taxonomy" id="361277"/>
    <lineage>
        <taxon>Bacteria</taxon>
        <taxon>Bacillati</taxon>
        <taxon>Bacillota</taxon>
        <taxon>Bacilli</taxon>
        <taxon>Bacillales</taxon>
        <taxon>Bacillaceae</taxon>
        <taxon>Terribacillus</taxon>
    </lineage>
</organism>
<keyword evidence="1" id="KW-0472">Membrane</keyword>